<evidence type="ECO:0000313" key="3">
    <source>
        <dbReference type="Proteomes" id="UP000320393"/>
    </source>
</evidence>
<dbReference type="InterPro" id="IPR019587">
    <property type="entry name" value="Polyketide_cyclase/dehydratase"/>
</dbReference>
<accession>A0A537M7J2</accession>
<name>A0A537M7J2_9BACT</name>
<dbReference type="PANTHER" id="PTHR36166">
    <property type="entry name" value="CHROMOSOME 9, WHOLE GENOME SHOTGUN SEQUENCE"/>
    <property type="match status" value="1"/>
</dbReference>
<dbReference type="EMBL" id="VBAM01000029">
    <property type="protein sequence ID" value="TMJ16240.1"/>
    <property type="molecule type" value="Genomic_DNA"/>
</dbReference>
<proteinExistence type="predicted"/>
<dbReference type="InterPro" id="IPR023393">
    <property type="entry name" value="START-like_dom_sf"/>
</dbReference>
<dbReference type="Proteomes" id="UP000320393">
    <property type="component" value="Unassembled WGS sequence"/>
</dbReference>
<sequence length="197" mass="20733">MPARSAIAGALLASVVIAAGPGGAPPGAGAQILTFPGGIPPANFRAEAEIEAAPARVWAVLTDFPAYPIWNPFIYPITGTLRAGGTLEVTVHPGMRSITYQATVVTAQPNRELAWFVSSATAGVFDSTYTFTIDPIQATRVHLVARESHTGLAGVLGASLVKDIQTGLDEMVKAARNRAELSRIVPRRQPAIRISPR</sequence>
<dbReference type="SUPFAM" id="SSF55961">
    <property type="entry name" value="Bet v1-like"/>
    <property type="match status" value="1"/>
</dbReference>
<gene>
    <name evidence="2" type="ORF">E6H02_01105</name>
</gene>
<comment type="caution">
    <text evidence="2">The sequence shown here is derived from an EMBL/GenBank/DDBJ whole genome shotgun (WGS) entry which is preliminary data.</text>
</comment>
<dbReference type="AlphaFoldDB" id="A0A537M7J2"/>
<reference evidence="2 3" key="1">
    <citation type="journal article" date="2019" name="Nat. Microbiol.">
        <title>Mediterranean grassland soil C-N compound turnover is dependent on rainfall and depth, and is mediated by genomically divergent microorganisms.</title>
        <authorList>
            <person name="Diamond S."/>
            <person name="Andeer P.F."/>
            <person name="Li Z."/>
            <person name="Crits-Christoph A."/>
            <person name="Burstein D."/>
            <person name="Anantharaman K."/>
            <person name="Lane K.R."/>
            <person name="Thomas B.C."/>
            <person name="Pan C."/>
            <person name="Northen T.R."/>
            <person name="Banfield J.F."/>
        </authorList>
    </citation>
    <scope>NUCLEOTIDE SEQUENCE [LARGE SCALE GENOMIC DNA]</scope>
    <source>
        <strain evidence="2">NP_5</strain>
    </source>
</reference>
<dbReference type="Pfam" id="PF10604">
    <property type="entry name" value="Polyketide_cyc2"/>
    <property type="match status" value="1"/>
</dbReference>
<keyword evidence="1" id="KW-0732">Signal</keyword>
<dbReference type="CDD" id="cd07822">
    <property type="entry name" value="SRPBCC_4"/>
    <property type="match status" value="1"/>
</dbReference>
<evidence type="ECO:0000313" key="2">
    <source>
        <dbReference type="EMBL" id="TMJ16240.1"/>
    </source>
</evidence>
<dbReference type="PANTHER" id="PTHR36166:SF1">
    <property type="entry name" value="SRPBCC DOMAIN-CONTAINING PROTEIN"/>
    <property type="match status" value="1"/>
</dbReference>
<feature type="signal peptide" evidence="1">
    <location>
        <begin position="1"/>
        <end position="18"/>
    </location>
</feature>
<dbReference type="Gene3D" id="3.30.530.20">
    <property type="match status" value="1"/>
</dbReference>
<organism evidence="2 3">
    <name type="scientific">Candidatus Segetimicrobium genomatis</name>
    <dbReference type="NCBI Taxonomy" id="2569760"/>
    <lineage>
        <taxon>Bacteria</taxon>
        <taxon>Bacillati</taxon>
        <taxon>Candidatus Sysuimicrobiota</taxon>
        <taxon>Candidatus Sysuimicrobiia</taxon>
        <taxon>Candidatus Sysuimicrobiales</taxon>
        <taxon>Candidatus Segetimicrobiaceae</taxon>
        <taxon>Candidatus Segetimicrobium</taxon>
    </lineage>
</organism>
<feature type="chain" id="PRO_5022137836" evidence="1">
    <location>
        <begin position="19"/>
        <end position="197"/>
    </location>
</feature>
<protein>
    <submittedName>
        <fullName evidence="2">SRPBCC domain-containing protein</fullName>
    </submittedName>
</protein>
<evidence type="ECO:0000256" key="1">
    <source>
        <dbReference type="SAM" id="SignalP"/>
    </source>
</evidence>